<organism evidence="5 6">
    <name type="scientific">Escherichia phage vB_EcoM_WFH</name>
    <dbReference type="NCBI Taxonomy" id="2508192"/>
    <lineage>
        <taxon>Viruses</taxon>
        <taxon>Duplodnaviria</taxon>
        <taxon>Heunggongvirae</taxon>
        <taxon>Uroviricota</taxon>
        <taxon>Caudoviricetes</taxon>
        <taxon>Lindbergviridae</taxon>
        <taxon>Wifcevirus</taxon>
        <taxon>Wifcevirus WFH</taxon>
    </lineage>
</organism>
<dbReference type="PROSITE" id="PS51688">
    <property type="entry name" value="ICA"/>
    <property type="match status" value="1"/>
</dbReference>
<dbReference type="CDD" id="cd19958">
    <property type="entry name" value="pyocin_knob"/>
    <property type="match status" value="1"/>
</dbReference>
<keyword evidence="2" id="KW-0946">Virion</keyword>
<accession>A0A482MW06</accession>
<sequence>MPRLIFKNNFEVALAQPTTTSDTTITIRSGSDFPTLGANERVVATIVDAATGLQFEIVTVTAVVGNVLTVQRAQEGTAARAWAAGDLLSIRTTAATLTGTVRNFGEIPSGINLNALTGSWFGQYHQSANAGASAPLNYPVEQAGVLEVLQTGVATESCIQRYTTYSNNTLHQRRYTAASSAWSNWVRIYTDKDVIPVTNGGTGQTTIQGMKSAFGFGQVADQNIVPTSMGGTGSGDNAQAWLNIRPTGPTPLAGDPVNDYDAATKRWVQNLINTGTVGPNMNGVMNYGVGDFHLRDSRAYIQPYEVVADGQLLNRADWPELWAYAQMLTPIADADWLADPTKRGKYSLGNGTTTFRVPDRNGVQVGSLAALYGRGDGAGNGTANANADGVVFDSAAPNIIGNIGGVIQYGATGPFLYFQSEAPVQNYDMGSGIQRVSFDASRSSPVYGRSNSEIMGRNFVGVWVIRASGGFVAANTSWSVINADSSAPVAGALVVGGKVESKYSNPSSSQFARLYSSSSWGSSSYAVVEAEGSSKHAYKFYEDGTVDFRQSGKTNPFRMYTPLGTWNGITDAAVSNLTTNGMDRVAIASGSDTLVRGYSIGATKPNGYPTKVGYHMYLPGNAAFGIACVVIGGDNGKFCRYFFDIDGQIYGSTDYGNFSYTKNGTSDSRVKHGIAPVGVDKSYSNIKGLEFVEFIYDNDEQNRVRHGVIAQQAEGVEPLYVKTRKYVGSNPGEIVEQKELDTTPMLLDTMHVVQELMKKVESLEAEIAALKEAK</sequence>
<dbReference type="SMR" id="A0A482MW06"/>
<name>A0A482MW06_9CAUD</name>
<feature type="coiled-coil region" evidence="3">
    <location>
        <begin position="746"/>
        <end position="773"/>
    </location>
</feature>
<protein>
    <recommendedName>
        <fullName evidence="4">Peptidase S74 domain-containing protein</fullName>
    </recommendedName>
</protein>
<dbReference type="Proteomes" id="UP000310512">
    <property type="component" value="Segment"/>
</dbReference>
<evidence type="ECO:0000313" key="6">
    <source>
        <dbReference type="Proteomes" id="UP000310512"/>
    </source>
</evidence>
<dbReference type="InterPro" id="IPR030392">
    <property type="entry name" value="S74_ICA"/>
</dbReference>
<dbReference type="Pfam" id="PF13884">
    <property type="entry name" value="Peptidase_S74"/>
    <property type="match status" value="1"/>
</dbReference>
<keyword evidence="3" id="KW-0175">Coiled coil</keyword>
<feature type="domain" description="Peptidase S74" evidence="4">
    <location>
        <begin position="666"/>
        <end position="767"/>
    </location>
</feature>
<keyword evidence="6" id="KW-1185">Reference proteome</keyword>
<evidence type="ECO:0000256" key="1">
    <source>
        <dbReference type="ARBA" id="ARBA00004328"/>
    </source>
</evidence>
<dbReference type="EMBL" id="MK373776">
    <property type="protein sequence ID" value="QBQ77300.1"/>
    <property type="molecule type" value="Genomic_DNA"/>
</dbReference>
<evidence type="ECO:0000256" key="3">
    <source>
        <dbReference type="SAM" id="Coils"/>
    </source>
</evidence>
<reference evidence="5 6" key="1">
    <citation type="submission" date="2019-01" db="EMBL/GenBank/DDBJ databases">
        <title>Still something new to discover - new insights into E. coli phage diversity and taxonomy.</title>
        <authorList>
            <person name="Korf I.H.E."/>
            <person name="Adriaennsens E."/>
            <person name="Dreiseikelmann B."/>
            <person name="Kropinski A."/>
            <person name="Nimtz M."/>
            <person name="Meier-Kolthoff J.P."/>
            <person name="Rohde M."/>
            <person name="van Raaij M."/>
            <person name="Wittmann J."/>
        </authorList>
    </citation>
    <scope>NUCLEOTIDE SEQUENCE [LARGE SCALE GENOMIC DNA]</scope>
</reference>
<proteinExistence type="predicted"/>
<comment type="subcellular location">
    <subcellularLocation>
        <location evidence="1">Virion</location>
    </subcellularLocation>
</comment>
<dbReference type="GO" id="GO:0098015">
    <property type="term" value="C:virus tail"/>
    <property type="evidence" value="ECO:0007669"/>
    <property type="project" value="UniProtKB-KW"/>
</dbReference>
<evidence type="ECO:0000256" key="2">
    <source>
        <dbReference type="ARBA" id="ARBA00022732"/>
    </source>
</evidence>
<gene>
    <name evidence="5" type="ORF">WFH_00013</name>
</gene>
<evidence type="ECO:0000313" key="5">
    <source>
        <dbReference type="EMBL" id="QBQ77300.1"/>
    </source>
</evidence>
<keyword evidence="2" id="KW-1227">Viral tail protein</keyword>
<evidence type="ECO:0000259" key="4">
    <source>
        <dbReference type="PROSITE" id="PS51688"/>
    </source>
</evidence>